<evidence type="ECO:0000313" key="5">
    <source>
        <dbReference type="Proteomes" id="UP000887568"/>
    </source>
</evidence>
<dbReference type="PANTHER" id="PTHR31663">
    <property type="entry name" value="COILED-COIL DOMAIN-CONTAINING PROTEIN 3"/>
    <property type="match status" value="1"/>
</dbReference>
<keyword evidence="2" id="KW-0812">Transmembrane</keyword>
<dbReference type="EnsemblMetazoa" id="XM_038220209.1">
    <property type="protein sequence ID" value="XP_038076137.1"/>
    <property type="gene ID" value="LOC119744336"/>
</dbReference>
<dbReference type="OMA" id="KEGYPDG"/>
<dbReference type="AlphaFoldDB" id="A0A914BKY9"/>
<protein>
    <submittedName>
        <fullName evidence="4">Uncharacterized protein</fullName>
    </submittedName>
</protein>
<accession>A0A914BKY9</accession>
<keyword evidence="2" id="KW-1133">Transmembrane helix</keyword>
<proteinExistence type="predicted"/>
<keyword evidence="2" id="KW-0472">Membrane</keyword>
<dbReference type="PANTHER" id="PTHR31663:SF6">
    <property type="entry name" value="COILED-COIL DOMAIN-CONTAINING PROTEIN 3-LIKE"/>
    <property type="match status" value="1"/>
</dbReference>
<feature type="compositionally biased region" description="Basic and acidic residues" evidence="1">
    <location>
        <begin position="84"/>
        <end position="96"/>
    </location>
</feature>
<dbReference type="GeneID" id="119744336"/>
<sequence>MMCSFVVLSALLALVGIAQACSIPEGWKSQSIEERASKPQWVVYGTVVSDHYPDPDSGFDISQRYWVVVEPLCWLKRGPVPSEPSDRTRRETEGEHNTNATDHYVEFENITVGEEALCTFHDLIRGKKYIIFLNRDGTFSNFTIYNVNIDSGAFQDPTKETFEAVHRGIDAGLKEGYPDGKCLEGVEIPCFTGERDPKVCNGGVTVGAALWFLISAIVMAVSVY</sequence>
<evidence type="ECO:0000256" key="2">
    <source>
        <dbReference type="SAM" id="Phobius"/>
    </source>
</evidence>
<dbReference type="Proteomes" id="UP000887568">
    <property type="component" value="Unplaced"/>
</dbReference>
<organism evidence="4 5">
    <name type="scientific">Patiria miniata</name>
    <name type="common">Bat star</name>
    <name type="synonym">Asterina miniata</name>
    <dbReference type="NCBI Taxonomy" id="46514"/>
    <lineage>
        <taxon>Eukaryota</taxon>
        <taxon>Metazoa</taxon>
        <taxon>Echinodermata</taxon>
        <taxon>Eleutherozoa</taxon>
        <taxon>Asterozoa</taxon>
        <taxon>Asteroidea</taxon>
        <taxon>Valvatacea</taxon>
        <taxon>Valvatida</taxon>
        <taxon>Asterinidae</taxon>
        <taxon>Patiria</taxon>
    </lineage>
</organism>
<dbReference type="RefSeq" id="XP_038076137.1">
    <property type="nucleotide sequence ID" value="XM_038220209.1"/>
</dbReference>
<feature type="chain" id="PRO_5037065447" evidence="3">
    <location>
        <begin position="21"/>
        <end position="224"/>
    </location>
</feature>
<dbReference type="OrthoDB" id="10114546at2759"/>
<keyword evidence="5" id="KW-1185">Reference proteome</keyword>
<feature type="region of interest" description="Disordered" evidence="1">
    <location>
        <begin position="81"/>
        <end position="101"/>
    </location>
</feature>
<dbReference type="InterPro" id="IPR040311">
    <property type="entry name" value="CCDC3"/>
</dbReference>
<feature type="signal peptide" evidence="3">
    <location>
        <begin position="1"/>
        <end position="20"/>
    </location>
</feature>
<evidence type="ECO:0000313" key="4">
    <source>
        <dbReference type="EnsemblMetazoa" id="XP_038076137.1"/>
    </source>
</evidence>
<feature type="transmembrane region" description="Helical" evidence="2">
    <location>
        <begin position="204"/>
        <end position="223"/>
    </location>
</feature>
<reference evidence="4" key="1">
    <citation type="submission" date="2022-11" db="UniProtKB">
        <authorList>
            <consortium name="EnsemblMetazoa"/>
        </authorList>
    </citation>
    <scope>IDENTIFICATION</scope>
</reference>
<evidence type="ECO:0000256" key="3">
    <source>
        <dbReference type="SAM" id="SignalP"/>
    </source>
</evidence>
<evidence type="ECO:0000256" key="1">
    <source>
        <dbReference type="SAM" id="MobiDB-lite"/>
    </source>
</evidence>
<keyword evidence="3" id="KW-0732">Signal</keyword>
<name>A0A914BKY9_PATMI</name>